<dbReference type="STRING" id="568860.SAMN05421811_10933"/>
<evidence type="ECO:0000313" key="1">
    <source>
        <dbReference type="EMBL" id="SEU27512.1"/>
    </source>
</evidence>
<evidence type="ECO:0008006" key="3">
    <source>
        <dbReference type="Google" id="ProtNLM"/>
    </source>
</evidence>
<dbReference type="OrthoDB" id="3537399at2"/>
<dbReference type="RefSeq" id="WP_091086456.1">
    <property type="nucleotide sequence ID" value="NZ_FOHX01000009.1"/>
</dbReference>
<dbReference type="AlphaFoldDB" id="A0A1I0KRQ7"/>
<gene>
    <name evidence="1" type="ORF">SAMN05421811_10933</name>
</gene>
<protein>
    <recommendedName>
        <fullName evidence="3">Regulatory protein</fullName>
    </recommendedName>
</protein>
<accession>A0A1I0KRQ7</accession>
<organism evidence="1 2">
    <name type="scientific">Nonomuraea wenchangensis</name>
    <dbReference type="NCBI Taxonomy" id="568860"/>
    <lineage>
        <taxon>Bacteria</taxon>
        <taxon>Bacillati</taxon>
        <taxon>Actinomycetota</taxon>
        <taxon>Actinomycetes</taxon>
        <taxon>Streptosporangiales</taxon>
        <taxon>Streptosporangiaceae</taxon>
        <taxon>Nonomuraea</taxon>
    </lineage>
</organism>
<reference evidence="1 2" key="1">
    <citation type="submission" date="2016-10" db="EMBL/GenBank/DDBJ databases">
        <authorList>
            <person name="de Groot N.N."/>
        </authorList>
    </citation>
    <scope>NUCLEOTIDE SEQUENCE [LARGE SCALE GENOMIC DNA]</scope>
    <source>
        <strain evidence="1 2">CGMCC 4.5598</strain>
    </source>
</reference>
<name>A0A1I0KRQ7_9ACTN</name>
<dbReference type="Proteomes" id="UP000199361">
    <property type="component" value="Unassembled WGS sequence"/>
</dbReference>
<proteinExistence type="predicted"/>
<evidence type="ECO:0000313" key="2">
    <source>
        <dbReference type="Proteomes" id="UP000199361"/>
    </source>
</evidence>
<sequence>MRNIPVDITGLAFIVAGEPEPKIVDRATGEVKRDAEGRELYTIPLLPKPNDDRRNPVIVVTFPSATFPQIPEGVQVRPVGLAAFFWSMNGRSGLGFRAETIAPATAAKAA</sequence>
<keyword evidence="2" id="KW-1185">Reference proteome</keyword>
<dbReference type="EMBL" id="FOHX01000009">
    <property type="protein sequence ID" value="SEU27512.1"/>
    <property type="molecule type" value="Genomic_DNA"/>
</dbReference>